<keyword evidence="3" id="KW-0472">Membrane</keyword>
<dbReference type="Gene3D" id="1.25.40.680">
    <property type="entry name" value="Type VII secretion system EssB, C-terminal-like domain"/>
    <property type="match status" value="1"/>
</dbReference>
<dbReference type="Proteomes" id="UP000196877">
    <property type="component" value="Chromosome"/>
</dbReference>
<gene>
    <name evidence="4" type="ORF">S101395_04099</name>
</gene>
<feature type="transmembrane region" description="Helical" evidence="3">
    <location>
        <begin position="220"/>
        <end position="243"/>
    </location>
</feature>
<dbReference type="InterPro" id="IPR018778">
    <property type="entry name" value="T7SS_EssB"/>
</dbReference>
<feature type="compositionally biased region" description="Basic and acidic residues" evidence="2">
    <location>
        <begin position="431"/>
        <end position="444"/>
    </location>
</feature>
<feature type="compositionally biased region" description="Low complexity" evidence="2">
    <location>
        <begin position="396"/>
        <end position="406"/>
    </location>
</feature>
<reference evidence="4 5" key="1">
    <citation type="submission" date="2017-06" db="EMBL/GenBank/DDBJ databases">
        <title>Genome sequence of Bacillus sonorensis strain SRCM101395.</title>
        <authorList>
            <person name="Cho S.H."/>
        </authorList>
    </citation>
    <scope>NUCLEOTIDE SEQUENCE [LARGE SCALE GENOMIC DNA]</scope>
    <source>
        <strain evidence="4 5">SRCM101395</strain>
    </source>
</reference>
<keyword evidence="3" id="KW-0812">Transmembrane</keyword>
<comment type="similarity">
    <text evidence="1">Belongs to the EssB family.</text>
</comment>
<organism evidence="4 5">
    <name type="scientific">Bacillus sonorensis</name>
    <dbReference type="NCBI Taxonomy" id="119858"/>
    <lineage>
        <taxon>Bacteria</taxon>
        <taxon>Bacillati</taxon>
        <taxon>Bacillota</taxon>
        <taxon>Bacilli</taxon>
        <taxon>Bacillales</taxon>
        <taxon>Bacillaceae</taxon>
        <taxon>Bacillus</taxon>
    </lineage>
</organism>
<protein>
    <recommendedName>
        <fullName evidence="6">Type VII secretion protein EssB</fullName>
    </recommendedName>
</protein>
<dbReference type="Gene3D" id="1.10.510.10">
    <property type="entry name" value="Transferase(Phosphotransferase) domain 1"/>
    <property type="match status" value="1"/>
</dbReference>
<dbReference type="InterPro" id="IPR042565">
    <property type="entry name" value="T7SS_EssB_C"/>
</dbReference>
<feature type="region of interest" description="Disordered" evidence="2">
    <location>
        <begin position="362"/>
        <end position="444"/>
    </location>
</feature>
<proteinExistence type="inferred from homology"/>
<dbReference type="Pfam" id="PF10140">
    <property type="entry name" value="YukC"/>
    <property type="match status" value="1"/>
</dbReference>
<evidence type="ECO:0000256" key="3">
    <source>
        <dbReference type="SAM" id="Phobius"/>
    </source>
</evidence>
<feature type="compositionally biased region" description="Basic residues" evidence="2">
    <location>
        <begin position="419"/>
        <end position="430"/>
    </location>
</feature>
<evidence type="ECO:0000313" key="5">
    <source>
        <dbReference type="Proteomes" id="UP000196877"/>
    </source>
</evidence>
<accession>A0ABN5AIU2</accession>
<dbReference type="RefSeq" id="WP_157678853.1">
    <property type="nucleotide sequence ID" value="NZ_CP021920.1"/>
</dbReference>
<evidence type="ECO:0000256" key="1">
    <source>
        <dbReference type="ARBA" id="ARBA00010163"/>
    </source>
</evidence>
<dbReference type="NCBIfam" id="TIGR03926">
    <property type="entry name" value="T7_EssB"/>
    <property type="match status" value="1"/>
</dbReference>
<keyword evidence="3" id="KW-1133">Transmembrane helix</keyword>
<feature type="compositionally biased region" description="Basic and acidic residues" evidence="2">
    <location>
        <begin position="362"/>
        <end position="390"/>
    </location>
</feature>
<sequence length="444" mass="51547">MTEKKKTYLENQLEAVMTKEDDTYIIRFQREKINLVNGLEANVIKEVNPSFKKETVMTDDEVQISIQPPSEYKPFRHLKTKNKKSKWLFAYQLVKAVEEHSVNRLHLIAAPENIVFDKGLTPAFLHYGVKESIPPYENDEERLFNEVKAAAALAVDWEFSFEDYLKYSETIKFSDEAKGIISSKTYGELKAFIKTKIDELDAEEKTLVHLPKKKWKVQRYIGLGLIICLIPAVLFSFYSLFFIQPKQAAFIDSNRYFLNKQYSKVISTLDKYDAGEMPESVQYQLAYSYAAVDNVLKEANGQEVALNLLTLQADPKYFQYFIEIGRGENKEALETAHLLEDDRWIGYAIIKYEQEIKANDKLSSEEREKQLEPLEKELEQVNERRKKAENAEEAEQTSADQQQAAQEAEKAKQEAEKEKKKRKTTRKKMTNKSDKTCCLQEAEK</sequence>
<evidence type="ECO:0008006" key="6">
    <source>
        <dbReference type="Google" id="ProtNLM"/>
    </source>
</evidence>
<evidence type="ECO:0000313" key="4">
    <source>
        <dbReference type="EMBL" id="ASB90601.1"/>
    </source>
</evidence>
<name>A0ABN5AIU2_9BACI</name>
<evidence type="ECO:0000256" key="2">
    <source>
        <dbReference type="SAM" id="MobiDB-lite"/>
    </source>
</evidence>
<feature type="compositionally biased region" description="Basic and acidic residues" evidence="2">
    <location>
        <begin position="407"/>
        <end position="418"/>
    </location>
</feature>
<dbReference type="EMBL" id="CP021920">
    <property type="protein sequence ID" value="ASB90601.1"/>
    <property type="molecule type" value="Genomic_DNA"/>
</dbReference>
<keyword evidence="5" id="KW-1185">Reference proteome</keyword>